<protein>
    <submittedName>
        <fullName evidence="2">Uncharacterized protein</fullName>
    </submittedName>
</protein>
<accession>A0A540NL17</accession>
<name>A0A540NL17_MALBA</name>
<feature type="compositionally biased region" description="Polar residues" evidence="1">
    <location>
        <begin position="89"/>
        <end position="100"/>
    </location>
</feature>
<gene>
    <name evidence="2" type="ORF">C1H46_002571</name>
</gene>
<dbReference type="STRING" id="106549.A0A540NL17"/>
<proteinExistence type="predicted"/>
<feature type="region of interest" description="Disordered" evidence="1">
    <location>
        <begin position="52"/>
        <end position="104"/>
    </location>
</feature>
<dbReference type="Gene3D" id="3.30.160.20">
    <property type="match status" value="1"/>
</dbReference>
<comment type="caution">
    <text evidence="2">The sequence shown here is derived from an EMBL/GenBank/DDBJ whole genome shotgun (WGS) entry which is preliminary data.</text>
</comment>
<keyword evidence="3" id="KW-1185">Reference proteome</keyword>
<evidence type="ECO:0000256" key="1">
    <source>
        <dbReference type="SAM" id="MobiDB-lite"/>
    </source>
</evidence>
<evidence type="ECO:0000313" key="2">
    <source>
        <dbReference type="EMBL" id="TQE11729.1"/>
    </source>
</evidence>
<reference evidence="2 3" key="1">
    <citation type="journal article" date="2019" name="G3 (Bethesda)">
        <title>Sequencing of a Wild Apple (Malus baccata) Genome Unravels the Differences Between Cultivated and Wild Apple Species Regarding Disease Resistance and Cold Tolerance.</title>
        <authorList>
            <person name="Chen X."/>
        </authorList>
    </citation>
    <scope>NUCLEOTIDE SEQUENCE [LARGE SCALE GENOMIC DNA]</scope>
    <source>
        <strain evidence="3">cv. Shandingzi</strain>
        <tissue evidence="2">Leaves</tissue>
    </source>
</reference>
<organism evidence="2 3">
    <name type="scientific">Malus baccata</name>
    <name type="common">Siberian crab apple</name>
    <name type="synonym">Pyrus baccata</name>
    <dbReference type="NCBI Taxonomy" id="106549"/>
    <lineage>
        <taxon>Eukaryota</taxon>
        <taxon>Viridiplantae</taxon>
        <taxon>Streptophyta</taxon>
        <taxon>Embryophyta</taxon>
        <taxon>Tracheophyta</taxon>
        <taxon>Spermatophyta</taxon>
        <taxon>Magnoliopsida</taxon>
        <taxon>eudicotyledons</taxon>
        <taxon>Gunneridae</taxon>
        <taxon>Pentapetalae</taxon>
        <taxon>rosids</taxon>
        <taxon>fabids</taxon>
        <taxon>Rosales</taxon>
        <taxon>Rosaceae</taxon>
        <taxon>Amygdaloideae</taxon>
        <taxon>Maleae</taxon>
        <taxon>Malus</taxon>
    </lineage>
</organism>
<sequence length="161" mass="17361">MSSESEEGGHMIKLFRKTIPLAMAPLNHESSSSIDVRCGAVDSDLTATACDGGGDGGGGAENYSETSQKLSSSSAATNSDDTTTFDSPATFNGNLPLHSSHNPKHSIMAERLAEKGRGRRPGRCEKEEMWVPVKKLGRFVKEGKIRSLEQIYLHSLPIKEI</sequence>
<dbReference type="Proteomes" id="UP000315295">
    <property type="component" value="Unassembled WGS sequence"/>
</dbReference>
<feature type="compositionally biased region" description="Low complexity" evidence="1">
    <location>
        <begin position="64"/>
        <end position="87"/>
    </location>
</feature>
<evidence type="ECO:0000313" key="3">
    <source>
        <dbReference type="Proteomes" id="UP000315295"/>
    </source>
</evidence>
<dbReference type="AlphaFoldDB" id="A0A540NL17"/>
<dbReference type="EMBL" id="VIEB01000026">
    <property type="protein sequence ID" value="TQE11729.1"/>
    <property type="molecule type" value="Genomic_DNA"/>
</dbReference>